<dbReference type="GO" id="GO:0005737">
    <property type="term" value="C:cytoplasm"/>
    <property type="evidence" value="ECO:0007669"/>
    <property type="project" value="TreeGrafter"/>
</dbReference>
<dbReference type="KEGG" id="tng:GSTEN00026964G001"/>
<evidence type="ECO:0000256" key="2">
    <source>
        <dbReference type="SAM" id="MobiDB-lite"/>
    </source>
</evidence>
<name>Q4RYH3_TETNG</name>
<dbReference type="SMART" id="SM00233">
    <property type="entry name" value="PH"/>
    <property type="match status" value="1"/>
</dbReference>
<protein>
    <submittedName>
        <fullName evidence="5">(spotted green pufferfish) hypothetical protein</fullName>
    </submittedName>
</protein>
<dbReference type="PROSITE" id="PS50003">
    <property type="entry name" value="PH_DOMAIN"/>
    <property type="match status" value="1"/>
</dbReference>
<evidence type="ECO:0000256" key="1">
    <source>
        <dbReference type="ARBA" id="ARBA00022468"/>
    </source>
</evidence>
<proteinExistence type="predicted"/>
<sequence>EKAGILNKTKVSENGKKVRKNWTQTWTVLHGGVLTFHKDPKSNAPGASSKTNQIVPEFTVDLKGATICWATKDKSSKKNVLELKTRNGVEFLIQYDTESIIVDWHRVLTDTIRQLTERHAFEQLGGGHGPKKGSDQADEVPDETPHAAVCQGERIHPGQRVWLPFGHAVCTREDNGATFCGEMYQSGGKKRYFPLDTDKMKTLVMWMPHFFVFVCVCVCVCVRVRFGHRRALQSERKPRCHSEATLQG</sequence>
<comment type="caution">
    <text evidence="5">The sequence shown here is derived from an EMBL/GenBank/DDBJ whole genome shotgun (WGS) entry which is preliminary data.</text>
</comment>
<dbReference type="EMBL" id="CAAE01014976">
    <property type="protein sequence ID" value="CAG06559.1"/>
    <property type="molecule type" value="Genomic_DNA"/>
</dbReference>
<evidence type="ECO:0000313" key="5">
    <source>
        <dbReference type="EMBL" id="CAG06559.1"/>
    </source>
</evidence>
<keyword evidence="3" id="KW-0812">Transmembrane</keyword>
<keyword evidence="3" id="KW-1133">Transmembrane helix</keyword>
<reference evidence="5" key="1">
    <citation type="journal article" date="2004" name="Nature">
        <title>Genome duplication in the teleost fish Tetraodon nigroviridis reveals the early vertebrate proto-karyotype.</title>
        <authorList>
            <person name="Jaillon O."/>
            <person name="Aury J.-M."/>
            <person name="Brunet F."/>
            <person name="Petit J.-L."/>
            <person name="Stange-Thomann N."/>
            <person name="Mauceli E."/>
            <person name="Bouneau L."/>
            <person name="Fischer C."/>
            <person name="Ozouf-Costaz C."/>
            <person name="Bernot A."/>
            <person name="Nicaud S."/>
            <person name="Jaffe D."/>
            <person name="Fisher S."/>
            <person name="Lutfalla G."/>
            <person name="Dossat C."/>
            <person name="Segurens B."/>
            <person name="Dasilva C."/>
            <person name="Salanoubat M."/>
            <person name="Levy M."/>
            <person name="Boudet N."/>
            <person name="Castellano S."/>
            <person name="Anthouard V."/>
            <person name="Jubin C."/>
            <person name="Castelli V."/>
            <person name="Katinka M."/>
            <person name="Vacherie B."/>
            <person name="Biemont C."/>
            <person name="Skalli Z."/>
            <person name="Cattolico L."/>
            <person name="Poulain J."/>
            <person name="De Berardinis V."/>
            <person name="Cruaud C."/>
            <person name="Duprat S."/>
            <person name="Brottier P."/>
            <person name="Coutanceau J.-P."/>
            <person name="Gouzy J."/>
            <person name="Parra G."/>
            <person name="Lardier G."/>
            <person name="Chapple C."/>
            <person name="McKernan K.J."/>
            <person name="McEwan P."/>
            <person name="Bosak S."/>
            <person name="Kellis M."/>
            <person name="Volff J.-N."/>
            <person name="Guigo R."/>
            <person name="Zody M.C."/>
            <person name="Mesirov J."/>
            <person name="Lindblad-Toh K."/>
            <person name="Birren B."/>
            <person name="Nusbaum C."/>
            <person name="Kahn D."/>
            <person name="Robinson-Rechavi M."/>
            <person name="Laudet V."/>
            <person name="Schachter V."/>
            <person name="Quetier F."/>
            <person name="Saurin W."/>
            <person name="Scarpelli C."/>
            <person name="Wincker P."/>
            <person name="Lander E.S."/>
            <person name="Weissenbach J."/>
            <person name="Roest Crollius H."/>
        </authorList>
    </citation>
    <scope>NUCLEOTIDE SEQUENCE [LARGE SCALE GENOMIC DNA]</scope>
</reference>
<dbReference type="PANTHER" id="PTHR23176:SF104">
    <property type="entry name" value="RHO GTPASE-ACTIVATING PROTEIN 27"/>
    <property type="match status" value="1"/>
</dbReference>
<dbReference type="Pfam" id="PF00169">
    <property type="entry name" value="PH"/>
    <property type="match status" value="1"/>
</dbReference>
<organism evidence="5">
    <name type="scientific">Tetraodon nigroviridis</name>
    <name type="common">Spotted green pufferfish</name>
    <name type="synonym">Chelonodon nigroviridis</name>
    <dbReference type="NCBI Taxonomy" id="99883"/>
    <lineage>
        <taxon>Eukaryota</taxon>
        <taxon>Metazoa</taxon>
        <taxon>Chordata</taxon>
        <taxon>Craniata</taxon>
        <taxon>Vertebrata</taxon>
        <taxon>Euteleostomi</taxon>
        <taxon>Actinopterygii</taxon>
        <taxon>Neopterygii</taxon>
        <taxon>Teleostei</taxon>
        <taxon>Neoteleostei</taxon>
        <taxon>Acanthomorphata</taxon>
        <taxon>Eupercaria</taxon>
        <taxon>Tetraodontiformes</taxon>
        <taxon>Tetradontoidea</taxon>
        <taxon>Tetraodontidae</taxon>
        <taxon>Tetraodon</taxon>
    </lineage>
</organism>
<dbReference type="GO" id="GO:0005096">
    <property type="term" value="F:GTPase activator activity"/>
    <property type="evidence" value="ECO:0007669"/>
    <property type="project" value="UniProtKB-KW"/>
</dbReference>
<dbReference type="InterPro" id="IPR050729">
    <property type="entry name" value="Rho-GAP"/>
</dbReference>
<dbReference type="OrthoDB" id="79452at2759"/>
<feature type="region of interest" description="Disordered" evidence="2">
    <location>
        <begin position="122"/>
        <end position="143"/>
    </location>
</feature>
<keyword evidence="1" id="KW-0343">GTPase activation</keyword>
<dbReference type="InterPro" id="IPR011993">
    <property type="entry name" value="PH-like_dom_sf"/>
</dbReference>
<evidence type="ECO:0000259" key="4">
    <source>
        <dbReference type="PROSITE" id="PS50003"/>
    </source>
</evidence>
<dbReference type="CDD" id="cd13233">
    <property type="entry name" value="PH_ARHGAP9-like"/>
    <property type="match status" value="1"/>
</dbReference>
<dbReference type="AlphaFoldDB" id="Q4RYH3"/>
<dbReference type="Gene3D" id="2.30.29.30">
    <property type="entry name" value="Pleckstrin-homology domain (PH domain)/Phosphotyrosine-binding domain (PTB)"/>
    <property type="match status" value="1"/>
</dbReference>
<evidence type="ECO:0000256" key="3">
    <source>
        <dbReference type="SAM" id="Phobius"/>
    </source>
</evidence>
<feature type="transmembrane region" description="Helical" evidence="3">
    <location>
        <begin position="203"/>
        <end position="226"/>
    </location>
</feature>
<dbReference type="SUPFAM" id="SSF50729">
    <property type="entry name" value="PH domain-like"/>
    <property type="match status" value="1"/>
</dbReference>
<dbReference type="InterPro" id="IPR001849">
    <property type="entry name" value="PH_domain"/>
</dbReference>
<feature type="domain" description="PH" evidence="4">
    <location>
        <begin position="1"/>
        <end position="113"/>
    </location>
</feature>
<accession>Q4RYH3</accession>
<dbReference type="PANTHER" id="PTHR23176">
    <property type="entry name" value="RHO/RAC/CDC GTPASE-ACTIVATING PROTEIN"/>
    <property type="match status" value="1"/>
</dbReference>
<gene>
    <name evidence="5" type="ORF">GSTENG00026964001</name>
</gene>
<reference evidence="5" key="2">
    <citation type="submission" date="2004-02" db="EMBL/GenBank/DDBJ databases">
        <authorList>
            <consortium name="Genoscope"/>
            <consortium name="Whitehead Institute Centre for Genome Research"/>
        </authorList>
    </citation>
    <scope>NUCLEOTIDE SEQUENCE</scope>
</reference>
<dbReference type="FunFam" id="2.30.29.30:FF:000100">
    <property type="entry name" value="Rho GTPase activating protein 12"/>
    <property type="match status" value="1"/>
</dbReference>
<keyword evidence="3" id="KW-0472">Membrane</keyword>
<feature type="non-terminal residue" evidence="5">
    <location>
        <position position="1"/>
    </location>
</feature>